<dbReference type="Pfam" id="PF05368">
    <property type="entry name" value="NmrA"/>
    <property type="match status" value="1"/>
</dbReference>
<dbReference type="SUPFAM" id="SSF51735">
    <property type="entry name" value="NAD(P)-binding Rossmann-fold domains"/>
    <property type="match status" value="1"/>
</dbReference>
<sequence>MSETILVTGAAGQLGQRVIHHLIETYKVAPARIVAATRSPEKLAELANKGVITRKADFDDAASLEKAFAGVDRLLIISTDALDTPGKRLTQHKAAVAAAVKAGVKHIAYTSMPAPDDSLVIFAPDHLGSENAVKASGIAYTIIRNAWYHDNYLHGMPHNLQGGKWYSATGDGKISTIARDDCALAIAAALASGSSESATYTLTGTELLTNRQVAATVSEAAGKPLDVVDVNDEQLGQGIRGAGLPGFIADMLVSADANIRAGKFEIVTEDFTKLTGKQPQPLKDFFVAHKAALTAAGSAGGH</sequence>
<reference evidence="2 3" key="1">
    <citation type="submission" date="2017-03" db="EMBL/GenBank/DDBJ databases">
        <title>Genome of strain Rhizobium sp. CNPSo 668.</title>
        <authorList>
            <person name="Ribeiro R."/>
        </authorList>
    </citation>
    <scope>NUCLEOTIDE SEQUENCE [LARGE SCALE GENOMIC DNA]</scope>
    <source>
        <strain evidence="2 3">CNPSo 668</strain>
    </source>
</reference>
<dbReference type="Proteomes" id="UP000197269">
    <property type="component" value="Unassembled WGS sequence"/>
</dbReference>
<evidence type="ECO:0000259" key="1">
    <source>
        <dbReference type="Pfam" id="PF05368"/>
    </source>
</evidence>
<dbReference type="InterPro" id="IPR036291">
    <property type="entry name" value="NAD(P)-bd_dom_sf"/>
</dbReference>
<dbReference type="PANTHER" id="PTHR47129">
    <property type="entry name" value="QUINONE OXIDOREDUCTASE 2"/>
    <property type="match status" value="1"/>
</dbReference>
<dbReference type="AlphaFoldDB" id="A0A2D0AAY9"/>
<accession>A0A2D0AAY9</accession>
<gene>
    <name evidence="2" type="ORF">B5E41_05015</name>
</gene>
<dbReference type="Gene3D" id="3.90.25.10">
    <property type="entry name" value="UDP-galactose 4-epimerase, domain 1"/>
    <property type="match status" value="1"/>
</dbReference>
<feature type="domain" description="NmrA-like" evidence="1">
    <location>
        <begin position="2"/>
        <end position="244"/>
    </location>
</feature>
<organism evidence="2 3">
    <name type="scientific">Rhizobium esperanzae</name>
    <dbReference type="NCBI Taxonomy" id="1967781"/>
    <lineage>
        <taxon>Bacteria</taxon>
        <taxon>Pseudomonadati</taxon>
        <taxon>Pseudomonadota</taxon>
        <taxon>Alphaproteobacteria</taxon>
        <taxon>Hyphomicrobiales</taxon>
        <taxon>Rhizobiaceae</taxon>
        <taxon>Rhizobium/Agrobacterium group</taxon>
        <taxon>Rhizobium</taxon>
    </lineage>
</organism>
<dbReference type="Gene3D" id="3.40.50.720">
    <property type="entry name" value="NAD(P)-binding Rossmann-like Domain"/>
    <property type="match status" value="1"/>
</dbReference>
<name>A0A2D0AAY9_9HYPH</name>
<protein>
    <submittedName>
        <fullName evidence="2">NAD(P)-dependent oxidoreductase</fullName>
    </submittedName>
</protein>
<dbReference type="InterPro" id="IPR008030">
    <property type="entry name" value="NmrA-like"/>
</dbReference>
<dbReference type="InterPro" id="IPR052718">
    <property type="entry name" value="NmrA-type_oxidoreductase"/>
</dbReference>
<dbReference type="PANTHER" id="PTHR47129:SF1">
    <property type="entry name" value="NMRA-LIKE DOMAIN-CONTAINING PROTEIN"/>
    <property type="match status" value="1"/>
</dbReference>
<evidence type="ECO:0000313" key="2">
    <source>
        <dbReference type="EMBL" id="OWO96019.1"/>
    </source>
</evidence>
<dbReference type="EMBL" id="MXPU01000003">
    <property type="protein sequence ID" value="OWO96019.1"/>
    <property type="molecule type" value="Genomic_DNA"/>
</dbReference>
<dbReference type="RefSeq" id="WP_088391562.1">
    <property type="nucleotide sequence ID" value="NZ_MXPU01000003.1"/>
</dbReference>
<dbReference type="CDD" id="cd05269">
    <property type="entry name" value="TMR_SDR_a"/>
    <property type="match status" value="1"/>
</dbReference>
<comment type="caution">
    <text evidence="2">The sequence shown here is derived from an EMBL/GenBank/DDBJ whole genome shotgun (WGS) entry which is preliminary data.</text>
</comment>
<evidence type="ECO:0000313" key="3">
    <source>
        <dbReference type="Proteomes" id="UP000197269"/>
    </source>
</evidence>
<proteinExistence type="predicted"/>